<feature type="region of interest" description="Disordered" evidence="1">
    <location>
        <begin position="274"/>
        <end position="325"/>
    </location>
</feature>
<evidence type="ECO:0000256" key="1">
    <source>
        <dbReference type="SAM" id="MobiDB-lite"/>
    </source>
</evidence>
<gene>
    <name evidence="2" type="ORF">PAUS00366_LOCUS212</name>
</gene>
<sequence length="710" mass="79611">MVHPQYPLRPKPCAQPPLPLASHSNHRVNVHANANKTSSFPNEMNRNESHDMDMQVNMDYMLQQMHIQRLLQHREQTEEAQQTQNVLQNAKEQELLLQLQHQECPIVWRWVPSHAQEQHDIASTSLRQPRIIFATAQRTATNNTNLNDLPPLLTGGELREAREVLNRNNEVDSLMKSATSSSASKLPLRIPEVPTNVPPHVNLVRQRFLQDPNVHCMPVESQDTNGNGNSNSSGSGNANPNPNAVSPTMAPETNTGSASGAAGGELEVANLLLNMGGSSPKPSTVIKKKKQPANGRKSGSPSRPKGQAAKSTATSTPASTTKSSNRDDVYLEKWVAGSVSLHTPEDDDVLSPLHCFMRRYCVEAFSATPEDVATPRYGKSHGFKVEVGQVGIRCLHCRDLTASNRAERAVCYPSSLRNIYHSIETWQRRHSLVCKRIDPWVRKSILELMESSKSRAGGRRQYWEDSARRLGMVDTSQGVRFCRKPGDLGPMPSLGSGRVLGAPDAPQYNPEEIVRPDDKDLVTDYLFLLMDQMQTCRFTEEDRTGGRSKIKDNQVGFPGMECRHCQGRAGFGRYFPSSVAALSLANSDRNVYNHLQKCRKCPKPVKIELVRLQKDQAQSKNRRGLRKLFFNRIWKRMHAVTEKDKDDKSEALYPTGLVSVARKPSPEIPSEFVVYNGMVRPMPRLQPAIMGHSYQHSLHPQVTVNNFRRY</sequence>
<feature type="region of interest" description="Disordered" evidence="1">
    <location>
        <begin position="1"/>
        <end position="23"/>
    </location>
</feature>
<name>A0A7S4EE78_9STRA</name>
<feature type="region of interest" description="Disordered" evidence="1">
    <location>
        <begin position="216"/>
        <end position="261"/>
    </location>
</feature>
<proteinExistence type="predicted"/>
<protein>
    <submittedName>
        <fullName evidence="2">Uncharacterized protein</fullName>
    </submittedName>
</protein>
<feature type="compositionally biased region" description="Low complexity" evidence="1">
    <location>
        <begin position="225"/>
        <end position="244"/>
    </location>
</feature>
<evidence type="ECO:0000313" key="2">
    <source>
        <dbReference type="EMBL" id="CAE0707492.1"/>
    </source>
</evidence>
<accession>A0A7S4EE78</accession>
<dbReference type="EMBL" id="HBIX01000254">
    <property type="protein sequence ID" value="CAE0707492.1"/>
    <property type="molecule type" value="Transcribed_RNA"/>
</dbReference>
<feature type="compositionally biased region" description="Low complexity" evidence="1">
    <location>
        <begin position="308"/>
        <end position="323"/>
    </location>
</feature>
<feature type="compositionally biased region" description="Pro residues" evidence="1">
    <location>
        <begin position="7"/>
        <end position="19"/>
    </location>
</feature>
<dbReference type="AlphaFoldDB" id="A0A7S4EE78"/>
<organism evidence="2">
    <name type="scientific">Pseudo-nitzschia australis</name>
    <dbReference type="NCBI Taxonomy" id="44445"/>
    <lineage>
        <taxon>Eukaryota</taxon>
        <taxon>Sar</taxon>
        <taxon>Stramenopiles</taxon>
        <taxon>Ochrophyta</taxon>
        <taxon>Bacillariophyta</taxon>
        <taxon>Bacillariophyceae</taxon>
        <taxon>Bacillariophycidae</taxon>
        <taxon>Bacillariales</taxon>
        <taxon>Bacillariaceae</taxon>
        <taxon>Pseudo-nitzschia</taxon>
    </lineage>
</organism>
<reference evidence="2" key="1">
    <citation type="submission" date="2021-01" db="EMBL/GenBank/DDBJ databases">
        <authorList>
            <person name="Corre E."/>
            <person name="Pelletier E."/>
            <person name="Niang G."/>
            <person name="Scheremetjew M."/>
            <person name="Finn R."/>
            <person name="Kale V."/>
            <person name="Holt S."/>
            <person name="Cochrane G."/>
            <person name="Meng A."/>
            <person name="Brown T."/>
            <person name="Cohen L."/>
        </authorList>
    </citation>
    <scope>NUCLEOTIDE SEQUENCE</scope>
    <source>
        <strain evidence="2">10249 10 AB</strain>
    </source>
</reference>